<comment type="caution">
    <text evidence="1">The sequence shown here is derived from an EMBL/GenBank/DDBJ whole genome shotgun (WGS) entry which is preliminary data.</text>
</comment>
<feature type="non-terminal residue" evidence="1">
    <location>
        <position position="1"/>
    </location>
</feature>
<evidence type="ECO:0000313" key="1">
    <source>
        <dbReference type="EMBL" id="OTF80319.1"/>
    </source>
</evidence>
<keyword evidence="2" id="KW-1185">Reference proteome</keyword>
<evidence type="ECO:0000313" key="2">
    <source>
        <dbReference type="Proteomes" id="UP000194236"/>
    </source>
</evidence>
<name>A0A1Y3BHA6_EURMA</name>
<dbReference type="EMBL" id="MUJZ01018828">
    <property type="protein sequence ID" value="OTF80319.1"/>
    <property type="molecule type" value="Genomic_DNA"/>
</dbReference>
<proteinExistence type="predicted"/>
<dbReference type="AlphaFoldDB" id="A0A1Y3BHA6"/>
<reference evidence="1 2" key="1">
    <citation type="submission" date="2017-03" db="EMBL/GenBank/DDBJ databases">
        <title>Genome Survey of Euroglyphus maynei.</title>
        <authorList>
            <person name="Arlian L.G."/>
            <person name="Morgan M.S."/>
            <person name="Rider S.D."/>
        </authorList>
    </citation>
    <scope>NUCLEOTIDE SEQUENCE [LARGE SCALE GENOMIC DNA]</scope>
    <source>
        <strain evidence="1">Arlian Lab</strain>
        <tissue evidence="1">Whole body</tissue>
    </source>
</reference>
<sequence length="79" mass="8944">IGLEAIFIGETYKKLLKHLGNKSNVECGRLEIERTGVLEQIEMGRTTITCNDSFIISSDNNNNNRYDDEPNKSFGCYLV</sequence>
<gene>
    <name evidence="1" type="ORF">BLA29_011079</name>
</gene>
<protein>
    <submittedName>
        <fullName evidence="1">Complement control protein-like protein</fullName>
    </submittedName>
</protein>
<dbReference type="Proteomes" id="UP000194236">
    <property type="component" value="Unassembled WGS sequence"/>
</dbReference>
<accession>A0A1Y3BHA6</accession>
<organism evidence="1 2">
    <name type="scientific">Euroglyphus maynei</name>
    <name type="common">Mayne's house dust mite</name>
    <dbReference type="NCBI Taxonomy" id="6958"/>
    <lineage>
        <taxon>Eukaryota</taxon>
        <taxon>Metazoa</taxon>
        <taxon>Ecdysozoa</taxon>
        <taxon>Arthropoda</taxon>
        <taxon>Chelicerata</taxon>
        <taxon>Arachnida</taxon>
        <taxon>Acari</taxon>
        <taxon>Acariformes</taxon>
        <taxon>Sarcoptiformes</taxon>
        <taxon>Astigmata</taxon>
        <taxon>Psoroptidia</taxon>
        <taxon>Analgoidea</taxon>
        <taxon>Pyroglyphidae</taxon>
        <taxon>Pyroglyphinae</taxon>
        <taxon>Euroglyphus</taxon>
    </lineage>
</organism>